<name>A0A5Q0MGP6_VARPD</name>
<dbReference type="GO" id="GO:0003677">
    <property type="term" value="F:DNA binding"/>
    <property type="evidence" value="ECO:0007669"/>
    <property type="project" value="UniProtKB-KW"/>
</dbReference>
<dbReference type="SUPFAM" id="SSF46785">
    <property type="entry name" value="Winged helix' DNA-binding domain"/>
    <property type="match status" value="1"/>
</dbReference>
<feature type="domain" description="HTH deoR-type" evidence="4">
    <location>
        <begin position="6"/>
        <end position="61"/>
    </location>
</feature>
<evidence type="ECO:0000256" key="1">
    <source>
        <dbReference type="ARBA" id="ARBA00023015"/>
    </source>
</evidence>
<dbReference type="PROSITE" id="PS00894">
    <property type="entry name" value="HTH_DEOR_1"/>
    <property type="match status" value="1"/>
</dbReference>
<dbReference type="InterPro" id="IPR036388">
    <property type="entry name" value="WH-like_DNA-bd_sf"/>
</dbReference>
<dbReference type="EMBL" id="CP045644">
    <property type="protein sequence ID" value="QFZ87725.1"/>
    <property type="molecule type" value="Genomic_DNA"/>
</dbReference>
<dbReference type="InterPro" id="IPR018356">
    <property type="entry name" value="Tscrpt_reg_HTH_DeoR_CS"/>
</dbReference>
<dbReference type="InterPro" id="IPR001034">
    <property type="entry name" value="DeoR_HTH"/>
</dbReference>
<dbReference type="Pfam" id="PF08220">
    <property type="entry name" value="HTH_DeoR"/>
    <property type="match status" value="1"/>
</dbReference>
<dbReference type="AlphaFoldDB" id="A0A5Q0MGP6"/>
<evidence type="ECO:0000313" key="5">
    <source>
        <dbReference type="EMBL" id="QFZ87725.1"/>
    </source>
</evidence>
<evidence type="ECO:0000256" key="2">
    <source>
        <dbReference type="ARBA" id="ARBA00023125"/>
    </source>
</evidence>
<dbReference type="PROSITE" id="PS51000">
    <property type="entry name" value="HTH_DEOR_2"/>
    <property type="match status" value="1"/>
</dbReference>
<protein>
    <submittedName>
        <fullName evidence="5">DeoR family transcriptional regulator</fullName>
    </submittedName>
</protein>
<keyword evidence="3" id="KW-0804">Transcription</keyword>
<evidence type="ECO:0000256" key="3">
    <source>
        <dbReference type="ARBA" id="ARBA00023163"/>
    </source>
</evidence>
<proteinExistence type="predicted"/>
<dbReference type="PRINTS" id="PR00037">
    <property type="entry name" value="HTHLACR"/>
</dbReference>
<dbReference type="SMART" id="SM00420">
    <property type="entry name" value="HTH_DEOR"/>
    <property type="match status" value="1"/>
</dbReference>
<reference evidence="5 6" key="1">
    <citation type="submission" date="2019-10" db="EMBL/GenBank/DDBJ databases">
        <title>Complete genome sequence of Variovorax paradoxus 5C-2.</title>
        <authorList>
            <person name="Gogoleva N.E."/>
            <person name="Balkin A.S."/>
        </authorList>
    </citation>
    <scope>NUCLEOTIDE SEQUENCE [LARGE SCALE GENOMIC DNA]</scope>
    <source>
        <strain evidence="5 6">5C-2</strain>
    </source>
</reference>
<dbReference type="SUPFAM" id="SSF100950">
    <property type="entry name" value="NagB/RpiA/CoA transferase-like"/>
    <property type="match status" value="1"/>
</dbReference>
<dbReference type="Proteomes" id="UP000326780">
    <property type="component" value="Chromosome"/>
</dbReference>
<dbReference type="Gene3D" id="1.10.10.10">
    <property type="entry name" value="Winged helix-like DNA-binding domain superfamily/Winged helix DNA-binding domain"/>
    <property type="match status" value="1"/>
</dbReference>
<keyword evidence="2" id="KW-0238">DNA-binding</keyword>
<keyword evidence="1" id="KW-0805">Transcription regulation</keyword>
<dbReference type="SMART" id="SM01134">
    <property type="entry name" value="DeoRC"/>
    <property type="match status" value="1"/>
</dbReference>
<dbReference type="InterPro" id="IPR050313">
    <property type="entry name" value="Carb_Metab_HTH_regulators"/>
</dbReference>
<dbReference type="Gene3D" id="3.40.50.1360">
    <property type="match status" value="1"/>
</dbReference>
<accession>A0A5Q0MGP6</accession>
<dbReference type="PANTHER" id="PTHR30363:SF44">
    <property type="entry name" value="AGA OPERON TRANSCRIPTIONAL REPRESSOR-RELATED"/>
    <property type="match status" value="1"/>
</dbReference>
<dbReference type="Pfam" id="PF00455">
    <property type="entry name" value="DeoRC"/>
    <property type="match status" value="1"/>
</dbReference>
<dbReference type="PANTHER" id="PTHR30363">
    <property type="entry name" value="HTH-TYPE TRANSCRIPTIONAL REGULATOR SRLR-RELATED"/>
    <property type="match status" value="1"/>
</dbReference>
<dbReference type="InterPro" id="IPR037171">
    <property type="entry name" value="NagB/RpiA_transferase-like"/>
</dbReference>
<evidence type="ECO:0000259" key="4">
    <source>
        <dbReference type="PROSITE" id="PS51000"/>
    </source>
</evidence>
<sequence>MQATTAEHRHMLILKVLAQEGACRVKDMARRFTLSEMTLRRDLQEMHDAGLLKRVHGGALPIGRDTAFGVRIQEGSSQKQQIGAAAVGLIQDGWSIYLDAGTTSMEVARAIMQGLKNVKRLAIITNGINIAAELVGRTPYDIYAIGGEIYATGVSAVGPMTLAQVANFHFDLFFMGARGVDAEVGWTNTNHLETQVKHAVMERSRQVCAIVDSHKWGQRALVSVVPFGAVTHWVCDARLPQEARDAALAQGVELVIAGA</sequence>
<evidence type="ECO:0000313" key="6">
    <source>
        <dbReference type="Proteomes" id="UP000326780"/>
    </source>
</evidence>
<dbReference type="GO" id="GO:0003700">
    <property type="term" value="F:DNA-binding transcription factor activity"/>
    <property type="evidence" value="ECO:0007669"/>
    <property type="project" value="InterPro"/>
</dbReference>
<dbReference type="InterPro" id="IPR036390">
    <property type="entry name" value="WH_DNA-bd_sf"/>
</dbReference>
<organism evidence="5 6">
    <name type="scientific">Variovorax paradoxus</name>
    <dbReference type="NCBI Taxonomy" id="34073"/>
    <lineage>
        <taxon>Bacteria</taxon>
        <taxon>Pseudomonadati</taxon>
        <taxon>Pseudomonadota</taxon>
        <taxon>Betaproteobacteria</taxon>
        <taxon>Burkholderiales</taxon>
        <taxon>Comamonadaceae</taxon>
        <taxon>Variovorax</taxon>
    </lineage>
</organism>
<dbReference type="InterPro" id="IPR014036">
    <property type="entry name" value="DeoR-like_C"/>
</dbReference>
<gene>
    <name evidence="5" type="ORF">GFK26_23385</name>
</gene>